<dbReference type="AlphaFoldDB" id="A0A0F9CMN7"/>
<organism evidence="1">
    <name type="scientific">marine sediment metagenome</name>
    <dbReference type="NCBI Taxonomy" id="412755"/>
    <lineage>
        <taxon>unclassified sequences</taxon>
        <taxon>metagenomes</taxon>
        <taxon>ecological metagenomes</taxon>
    </lineage>
</organism>
<name>A0A0F9CMN7_9ZZZZ</name>
<proteinExistence type="predicted"/>
<accession>A0A0F9CMN7</accession>
<gene>
    <name evidence="1" type="ORF">LCGC14_2591170</name>
</gene>
<comment type="caution">
    <text evidence="1">The sequence shown here is derived from an EMBL/GenBank/DDBJ whole genome shotgun (WGS) entry which is preliminary data.</text>
</comment>
<feature type="non-terminal residue" evidence="1">
    <location>
        <position position="1"/>
    </location>
</feature>
<dbReference type="EMBL" id="LAZR01043500">
    <property type="protein sequence ID" value="KKL06926.1"/>
    <property type="molecule type" value="Genomic_DNA"/>
</dbReference>
<sequence length="102" mass="11487">CLRNIRKIMEIPILLGASPKTANPDAWVPIRFDRWAVKVEGLVDSEITLHLNKPIVQYVELAKLNGEVFDGPCQVRVEFMKRGTEKAISVFAVKVEGLGLWL</sequence>
<protein>
    <submittedName>
        <fullName evidence="1">Uncharacterized protein</fullName>
    </submittedName>
</protein>
<evidence type="ECO:0000313" key="1">
    <source>
        <dbReference type="EMBL" id="KKL06926.1"/>
    </source>
</evidence>
<reference evidence="1" key="1">
    <citation type="journal article" date="2015" name="Nature">
        <title>Complex archaea that bridge the gap between prokaryotes and eukaryotes.</title>
        <authorList>
            <person name="Spang A."/>
            <person name="Saw J.H."/>
            <person name="Jorgensen S.L."/>
            <person name="Zaremba-Niedzwiedzka K."/>
            <person name="Martijn J."/>
            <person name="Lind A.E."/>
            <person name="van Eijk R."/>
            <person name="Schleper C."/>
            <person name="Guy L."/>
            <person name="Ettema T.J."/>
        </authorList>
    </citation>
    <scope>NUCLEOTIDE SEQUENCE</scope>
</reference>